<evidence type="ECO:0000313" key="4">
    <source>
        <dbReference type="EMBL" id="KAA1102496.1"/>
    </source>
</evidence>
<evidence type="ECO:0000313" key="1">
    <source>
        <dbReference type="EMBL" id="KAA1075348.1"/>
    </source>
</evidence>
<dbReference type="Proteomes" id="UP000324748">
    <property type="component" value="Unassembled WGS sequence"/>
</dbReference>
<gene>
    <name evidence="2" type="ORF">PGT21_000161</name>
    <name evidence="3" type="ORF">PGT21_000369</name>
    <name evidence="4" type="ORF">PGT21_000909</name>
    <name evidence="1" type="ORF">PGT21_034096</name>
</gene>
<keyword evidence="5" id="KW-1185">Reference proteome</keyword>
<dbReference type="EMBL" id="VSWC01000157">
    <property type="protein sequence ID" value="KAA1075348.1"/>
    <property type="molecule type" value="Genomic_DNA"/>
</dbReference>
<dbReference type="EMBL" id="VSWC01000057">
    <property type="protein sequence ID" value="KAA1098902.1"/>
    <property type="molecule type" value="Genomic_DNA"/>
</dbReference>
<organism evidence="1 5">
    <name type="scientific">Puccinia graminis f. sp. tritici</name>
    <dbReference type="NCBI Taxonomy" id="56615"/>
    <lineage>
        <taxon>Eukaryota</taxon>
        <taxon>Fungi</taxon>
        <taxon>Dikarya</taxon>
        <taxon>Basidiomycota</taxon>
        <taxon>Pucciniomycotina</taxon>
        <taxon>Pucciniomycetes</taxon>
        <taxon>Pucciniales</taxon>
        <taxon>Pucciniaceae</taxon>
        <taxon>Puccinia</taxon>
    </lineage>
</organism>
<dbReference type="OrthoDB" id="2516992at2759"/>
<accession>A0A5B0MGM7</accession>
<evidence type="ECO:0000313" key="2">
    <source>
        <dbReference type="EMBL" id="KAA1098902.1"/>
    </source>
</evidence>
<reference evidence="1 5" key="1">
    <citation type="submission" date="2019-05" db="EMBL/GenBank/DDBJ databases">
        <title>Emergence of the Ug99 lineage of the wheat stem rust pathogen through somatic hybridization.</title>
        <authorList>
            <person name="Li F."/>
            <person name="Upadhyaya N.M."/>
            <person name="Sperschneider J."/>
            <person name="Matny O."/>
            <person name="Nguyen-Phuc H."/>
            <person name="Mago R."/>
            <person name="Raley C."/>
            <person name="Miller M.E."/>
            <person name="Silverstein K.A.T."/>
            <person name="Henningsen E."/>
            <person name="Hirsch C.D."/>
            <person name="Visser B."/>
            <person name="Pretorius Z.A."/>
            <person name="Steffenson B.J."/>
            <person name="Schwessinger B."/>
            <person name="Dodds P.N."/>
            <person name="Figueroa M."/>
        </authorList>
    </citation>
    <scope>NUCLEOTIDE SEQUENCE [LARGE SCALE GENOMIC DNA]</scope>
    <source>
        <strain evidence="1">21-0</strain>
    </source>
</reference>
<proteinExistence type="predicted"/>
<evidence type="ECO:0000313" key="5">
    <source>
        <dbReference type="Proteomes" id="UP000324748"/>
    </source>
</evidence>
<dbReference type="EMBL" id="VSWC01000044">
    <property type="protein sequence ID" value="KAA1102484.1"/>
    <property type="molecule type" value="Genomic_DNA"/>
</dbReference>
<name>A0A5B0MGM7_PUCGR</name>
<dbReference type="EMBL" id="VSWC01000044">
    <property type="protein sequence ID" value="KAA1102496.1"/>
    <property type="molecule type" value="Genomic_DNA"/>
</dbReference>
<dbReference type="AlphaFoldDB" id="A0A5B0MGM7"/>
<evidence type="ECO:0000313" key="3">
    <source>
        <dbReference type="EMBL" id="KAA1102484.1"/>
    </source>
</evidence>
<comment type="caution">
    <text evidence="1">The sequence shown here is derived from an EMBL/GenBank/DDBJ whole genome shotgun (WGS) entry which is preliminary data.</text>
</comment>
<sequence length="119" mass="13238">MDIIVTVAREPNRGFEVIGVAYDASMFSIDQINFQLSSRDMAALVARFRNVLNLSHVHDLHQFACLNSAIISKILHSLEKATSCTPMQKLTAPQELRTSTQHDLVPVGDMISQRTCVPD</sequence>
<protein>
    <submittedName>
        <fullName evidence="1">Uncharacterized protein</fullName>
    </submittedName>
</protein>